<name>A0ABR3ABY1_9AGAR</name>
<dbReference type="Pfam" id="PF03625">
    <property type="entry name" value="DUF302"/>
    <property type="match status" value="1"/>
</dbReference>
<dbReference type="Proteomes" id="UP001437256">
    <property type="component" value="Unassembled WGS sequence"/>
</dbReference>
<organism evidence="2 3">
    <name type="scientific">Marasmius tenuissimus</name>
    <dbReference type="NCBI Taxonomy" id="585030"/>
    <lineage>
        <taxon>Eukaryota</taxon>
        <taxon>Fungi</taxon>
        <taxon>Dikarya</taxon>
        <taxon>Basidiomycota</taxon>
        <taxon>Agaricomycotina</taxon>
        <taxon>Agaricomycetes</taxon>
        <taxon>Agaricomycetidae</taxon>
        <taxon>Agaricales</taxon>
        <taxon>Marasmiineae</taxon>
        <taxon>Marasmiaceae</taxon>
        <taxon>Marasmius</taxon>
    </lineage>
</organism>
<dbReference type="InterPro" id="IPR035923">
    <property type="entry name" value="TT1751-like_sf"/>
</dbReference>
<gene>
    <name evidence="2" type="ORF">AAF712_002040</name>
</gene>
<dbReference type="InterPro" id="IPR005180">
    <property type="entry name" value="DUF302"/>
</dbReference>
<evidence type="ECO:0000313" key="3">
    <source>
        <dbReference type="Proteomes" id="UP001437256"/>
    </source>
</evidence>
<accession>A0ABR3ABY1</accession>
<proteinExistence type="predicted"/>
<dbReference type="Gene3D" id="3.30.310.70">
    <property type="entry name" value="TT1751-like domain"/>
    <property type="match status" value="1"/>
</dbReference>
<comment type="caution">
    <text evidence="2">The sequence shown here is derived from an EMBL/GenBank/DDBJ whole genome shotgun (WGS) entry which is preliminary data.</text>
</comment>
<dbReference type="CDD" id="cd14797">
    <property type="entry name" value="DUF302"/>
    <property type="match status" value="1"/>
</dbReference>
<keyword evidence="3" id="KW-1185">Reference proteome</keyword>
<protein>
    <recommendedName>
        <fullName evidence="1">DUF302 domain-containing protein</fullName>
    </recommendedName>
</protein>
<dbReference type="EMBL" id="JBBXMP010000005">
    <property type="protein sequence ID" value="KAL0070819.1"/>
    <property type="molecule type" value="Genomic_DNA"/>
</dbReference>
<sequence length="170" mass="19028">MPAVKTVVPFTAQLVQFETSLSPQEVISRLDDRLNREASKELVPSMAGAQSKEELQEIVARITQGKDFMHFASVRHDNWLKHFDDKVPVVAVYTIANPLVAQTIMKHDLRAAYNIPPRLLVLEKEDRSGTLLAYHLPSSVMALDTGNKEMHEAASVLDGMYEKLINDVTS</sequence>
<evidence type="ECO:0000259" key="1">
    <source>
        <dbReference type="Pfam" id="PF03625"/>
    </source>
</evidence>
<feature type="domain" description="DUF302" evidence="1">
    <location>
        <begin position="76"/>
        <end position="135"/>
    </location>
</feature>
<evidence type="ECO:0000313" key="2">
    <source>
        <dbReference type="EMBL" id="KAL0070819.1"/>
    </source>
</evidence>
<dbReference type="SUPFAM" id="SSF103247">
    <property type="entry name" value="TT1751-like"/>
    <property type="match status" value="1"/>
</dbReference>
<reference evidence="2 3" key="1">
    <citation type="submission" date="2024-05" db="EMBL/GenBank/DDBJ databases">
        <title>A draft genome resource for the thread blight pathogen Marasmius tenuissimus strain MS-2.</title>
        <authorList>
            <person name="Yulfo-Soto G.E."/>
            <person name="Baruah I.K."/>
            <person name="Amoako-Attah I."/>
            <person name="Bukari Y."/>
            <person name="Meinhardt L.W."/>
            <person name="Bailey B.A."/>
            <person name="Cohen S.P."/>
        </authorList>
    </citation>
    <scope>NUCLEOTIDE SEQUENCE [LARGE SCALE GENOMIC DNA]</scope>
    <source>
        <strain evidence="2 3">MS-2</strain>
    </source>
</reference>